<dbReference type="RefSeq" id="YP_010796455.1">
    <property type="nucleotide sequence ID" value="NC_076030.1"/>
</dbReference>
<gene>
    <name evidence="1" type="primary">M</name>
</gene>
<name>A0A3S8TMQ0_9RHAB</name>
<keyword evidence="2" id="KW-1185">Reference proteome</keyword>
<dbReference type="GeneID" id="80533949"/>
<reference evidence="1" key="1">
    <citation type="journal article" date="2018" name="Virus Genes">
        <title>Genomic characterisation of Cuiaba and Charleville viruses: arboviruses (family Rhabdoviridae, genus Sripuvirus) infecting reptiles and amphibians.</title>
        <authorList>
            <person name="Vasilakis N."/>
            <person name="Tesh R.B."/>
            <person name="Widen S.G."/>
            <person name="Mirchandani D."/>
            <person name="Walker P.J."/>
        </authorList>
    </citation>
    <scope>NUCLEOTIDE SEQUENCE [LARGE SCALE GENOMIC DNA]</scope>
    <source>
        <strain evidence="1">Ch9824</strain>
    </source>
</reference>
<dbReference type="KEGG" id="vg:80533949"/>
<dbReference type="Proteomes" id="UP000503388">
    <property type="component" value="Segment"/>
</dbReference>
<evidence type="ECO:0000313" key="1">
    <source>
        <dbReference type="EMBL" id="AZL49335.1"/>
    </source>
</evidence>
<proteinExistence type="predicted"/>
<accession>A0A3S8TMQ0</accession>
<evidence type="ECO:0000313" key="2">
    <source>
        <dbReference type="Proteomes" id="UP000503388"/>
    </source>
</evidence>
<sequence length="53" mass="5920">MLIESGLKVTYQVGVQEESVEKLLSEEVTGTRGRTLSKSYKRQGTLLSQFPNC</sequence>
<organism evidence="1">
    <name type="scientific">Charleville virus</name>
    <dbReference type="NCBI Taxonomy" id="318842"/>
    <lineage>
        <taxon>Viruses</taxon>
        <taxon>Riboviria</taxon>
        <taxon>Orthornavirae</taxon>
        <taxon>Negarnaviricota</taxon>
        <taxon>Haploviricotina</taxon>
        <taxon>Monjiviricetes</taxon>
        <taxon>Mononegavirales</taxon>
        <taxon>Rhabdoviridae</taxon>
        <taxon>Alpharhabdovirinae</taxon>
        <taxon>Sripuvirus</taxon>
        <taxon>Sripuvirus charleville</taxon>
    </lineage>
</organism>
<protein>
    <submittedName>
        <fullName evidence="1">Matrix protein</fullName>
    </submittedName>
</protein>
<dbReference type="EMBL" id="MH899109">
    <property type="protein sequence ID" value="AZL49335.1"/>
    <property type="molecule type" value="Viral_cRNA"/>
</dbReference>